<name>A0A3S5YD49_RHOH1</name>
<dbReference type="AlphaFoldDB" id="A0A3S5YD49"/>
<dbReference type="RefSeq" id="WP_013417505.1">
    <property type="nucleotide sequence ID" value="NC_014659.1"/>
</dbReference>
<evidence type="ECO:0000313" key="2">
    <source>
        <dbReference type="Proteomes" id="UP000006892"/>
    </source>
</evidence>
<reference evidence="1" key="1">
    <citation type="journal article" date="2010" name="PLoS Genet.">
        <title>The genome of a pathogenic rhodococcus: cooptive virulence underpinned by key gene acquisitions.</title>
        <authorList>
            <person name="Letek M."/>
            <person name="Gonzalez P."/>
            <person name="Macarthur I."/>
            <person name="Rodriguez H."/>
            <person name="Freeman T.C."/>
            <person name="Valero-Rello A."/>
            <person name="Blanco M."/>
            <person name="Buckley T."/>
            <person name="Cherevach I."/>
            <person name="Fahey R."/>
            <person name="Hapeshi A."/>
            <person name="Holdstock J."/>
            <person name="Leadon D."/>
            <person name="Navas J."/>
            <person name="Ocampo A."/>
            <person name="Quail M.A."/>
            <person name="Sanders M."/>
            <person name="Scortti M.M."/>
            <person name="Prescott J.F."/>
            <person name="Fogarty U."/>
            <person name="Meijer W.G."/>
            <person name="Parkhill J."/>
            <person name="Bentley S.D."/>
            <person name="Vazquez-Boland J.A."/>
        </authorList>
    </citation>
    <scope>NUCLEOTIDE SEQUENCE [LARGE SCALE GENOMIC DNA]</scope>
    <source>
        <strain evidence="1 2">103S</strain>
    </source>
</reference>
<gene>
    <name evidence="1" type="ordered locus">REQ_44710</name>
</gene>
<protein>
    <submittedName>
        <fullName evidence="1">Uncharacterized protein</fullName>
    </submittedName>
</protein>
<accession>A0A3S5YD49</accession>
<evidence type="ECO:0000313" key="1">
    <source>
        <dbReference type="EMBL" id="CBH50432.1"/>
    </source>
</evidence>
<organism evidence="1">
    <name type="scientific">Rhodococcus hoagii (strain 103S)</name>
    <name type="common">Rhodococcus equi</name>
    <dbReference type="NCBI Taxonomy" id="685727"/>
    <lineage>
        <taxon>Bacteria</taxon>
        <taxon>Bacillati</taxon>
        <taxon>Actinomycetota</taxon>
        <taxon>Actinomycetes</taxon>
        <taxon>Mycobacteriales</taxon>
        <taxon>Nocardiaceae</taxon>
        <taxon>Prescottella</taxon>
    </lineage>
</organism>
<sequence>MSVSFLNATAVLVRGLLDDVWGGSWMPGVEGLTGSLAGLLEMS</sequence>
<dbReference type="GeneID" id="77231728"/>
<proteinExistence type="predicted"/>
<dbReference type="KEGG" id="req:REQ_44710"/>
<dbReference type="Proteomes" id="UP001154400">
    <property type="component" value="Chromosome"/>
</dbReference>
<dbReference type="EMBL" id="FN563149">
    <property type="protein sequence ID" value="CBH50432.1"/>
    <property type="molecule type" value="Genomic_DNA"/>
</dbReference>